<accession>B7QIB2</accession>
<name>B7QIB2_IXOSC</name>
<reference evidence="1 3" key="1">
    <citation type="submission" date="2008-03" db="EMBL/GenBank/DDBJ databases">
        <title>Annotation of Ixodes scapularis.</title>
        <authorList>
            <consortium name="Ixodes scapularis Genome Project Consortium"/>
            <person name="Caler E."/>
            <person name="Hannick L.I."/>
            <person name="Bidwell S."/>
            <person name="Joardar V."/>
            <person name="Thiagarajan M."/>
            <person name="Amedeo P."/>
            <person name="Galinsky K.J."/>
            <person name="Schobel S."/>
            <person name="Inman J."/>
            <person name="Hostetler J."/>
            <person name="Miller J."/>
            <person name="Hammond M."/>
            <person name="Megy K."/>
            <person name="Lawson D."/>
            <person name="Kodira C."/>
            <person name="Sutton G."/>
            <person name="Meyer J."/>
            <person name="Hill C.A."/>
            <person name="Birren B."/>
            <person name="Nene V."/>
            <person name="Collins F."/>
            <person name="Alarcon-Chaidez F."/>
            <person name="Wikel S."/>
            <person name="Strausberg R."/>
        </authorList>
    </citation>
    <scope>NUCLEOTIDE SEQUENCE [LARGE SCALE GENOMIC DNA]</scope>
    <source>
        <strain evidence="3">Wikel</strain>
        <strain evidence="1">Wikel colony</strain>
    </source>
</reference>
<dbReference type="HOGENOM" id="CLU_3052694_0_0_1"/>
<organism>
    <name type="scientific">Ixodes scapularis</name>
    <name type="common">Black-legged tick</name>
    <name type="synonym">Deer tick</name>
    <dbReference type="NCBI Taxonomy" id="6945"/>
    <lineage>
        <taxon>Eukaryota</taxon>
        <taxon>Metazoa</taxon>
        <taxon>Ecdysozoa</taxon>
        <taxon>Arthropoda</taxon>
        <taxon>Chelicerata</taxon>
        <taxon>Arachnida</taxon>
        <taxon>Acari</taxon>
        <taxon>Parasitiformes</taxon>
        <taxon>Ixodida</taxon>
        <taxon>Ixodoidea</taxon>
        <taxon>Ixodidae</taxon>
        <taxon>Ixodinae</taxon>
        <taxon>Ixodes</taxon>
    </lineage>
</organism>
<dbReference type="AlphaFoldDB" id="B7QIB2"/>
<keyword evidence="3" id="KW-1185">Reference proteome</keyword>
<proteinExistence type="predicted"/>
<dbReference type="Proteomes" id="UP000001555">
    <property type="component" value="Unassembled WGS sequence"/>
</dbReference>
<dbReference type="EMBL" id="ABJB010312034">
    <property type="status" value="NOT_ANNOTATED_CDS"/>
    <property type="molecule type" value="Genomic_DNA"/>
</dbReference>
<evidence type="ECO:0000313" key="2">
    <source>
        <dbReference type="EnsemblMetazoa" id="ISCW014472-PA"/>
    </source>
</evidence>
<dbReference type="VEuPathDB" id="VectorBase:ISCI014472"/>
<sequence length="54" mass="6432">MEREQGFICSADEKHKQQKKVRKATPQQGKFELQYLFVFLFACKKGLYHNVIKL</sequence>
<dbReference type="InParanoid" id="B7QIB2"/>
<gene>
    <name evidence="1" type="ORF">IscW_ISCW014472</name>
</gene>
<evidence type="ECO:0000313" key="1">
    <source>
        <dbReference type="EMBL" id="EEC18584.1"/>
    </source>
</evidence>
<reference evidence="2" key="2">
    <citation type="submission" date="2020-05" db="UniProtKB">
        <authorList>
            <consortium name="EnsemblMetazoa"/>
        </authorList>
    </citation>
    <scope>IDENTIFICATION</scope>
    <source>
        <strain evidence="2">wikel</strain>
    </source>
</reference>
<protein>
    <submittedName>
        <fullName evidence="1 2">Uncharacterized protein</fullName>
    </submittedName>
</protein>
<dbReference type="VEuPathDB" id="VectorBase:ISCW014472"/>
<dbReference type="EMBL" id="DS945049">
    <property type="protein sequence ID" value="EEC18584.1"/>
    <property type="molecule type" value="Genomic_DNA"/>
</dbReference>
<dbReference type="PaxDb" id="6945-B7QIB2"/>
<evidence type="ECO:0000313" key="3">
    <source>
        <dbReference type="Proteomes" id="UP000001555"/>
    </source>
</evidence>
<dbReference type="EnsemblMetazoa" id="ISCW014472-RA">
    <property type="protein sequence ID" value="ISCW014472-PA"/>
    <property type="gene ID" value="ISCW014472"/>
</dbReference>